<keyword evidence="2" id="KW-0805">Transcription regulation</keyword>
<feature type="region of interest" description="Disordered" evidence="6">
    <location>
        <begin position="267"/>
        <end position="288"/>
    </location>
</feature>
<dbReference type="EMBL" id="JAGPNK010000031">
    <property type="protein sequence ID" value="KAH7303611.1"/>
    <property type="molecule type" value="Genomic_DNA"/>
</dbReference>
<keyword evidence="3" id="KW-0238">DNA-binding</keyword>
<dbReference type="AlphaFoldDB" id="A0A8K0SDS0"/>
<dbReference type="Pfam" id="PF04082">
    <property type="entry name" value="Fungal_trans"/>
    <property type="match status" value="1"/>
</dbReference>
<evidence type="ECO:0000256" key="1">
    <source>
        <dbReference type="ARBA" id="ARBA00022833"/>
    </source>
</evidence>
<dbReference type="OrthoDB" id="5365785at2759"/>
<feature type="domain" description="Xylanolytic transcriptional activator regulatory" evidence="7">
    <location>
        <begin position="130"/>
        <end position="410"/>
    </location>
</feature>
<proteinExistence type="predicted"/>
<evidence type="ECO:0000256" key="6">
    <source>
        <dbReference type="SAM" id="MobiDB-lite"/>
    </source>
</evidence>
<dbReference type="GO" id="GO:0008270">
    <property type="term" value="F:zinc ion binding"/>
    <property type="evidence" value="ECO:0007669"/>
    <property type="project" value="InterPro"/>
</dbReference>
<dbReference type="CDD" id="cd12148">
    <property type="entry name" value="fungal_TF_MHR"/>
    <property type="match status" value="1"/>
</dbReference>
<dbReference type="InterPro" id="IPR051439">
    <property type="entry name" value="XlnR/Xlr1"/>
</dbReference>
<dbReference type="GO" id="GO:0003677">
    <property type="term" value="F:DNA binding"/>
    <property type="evidence" value="ECO:0007669"/>
    <property type="project" value="UniProtKB-KW"/>
</dbReference>
<dbReference type="InterPro" id="IPR007219">
    <property type="entry name" value="XnlR_reg_dom"/>
</dbReference>
<name>A0A8K0SDS0_9HYPO</name>
<evidence type="ECO:0000313" key="8">
    <source>
        <dbReference type="EMBL" id="KAH7303611.1"/>
    </source>
</evidence>
<evidence type="ECO:0000256" key="5">
    <source>
        <dbReference type="ARBA" id="ARBA00023242"/>
    </source>
</evidence>
<dbReference type="Proteomes" id="UP000813444">
    <property type="component" value="Unassembled WGS sequence"/>
</dbReference>
<keyword evidence="1" id="KW-0862">Zinc</keyword>
<comment type="caution">
    <text evidence="8">The sequence shown here is derived from an EMBL/GenBank/DDBJ whole genome shotgun (WGS) entry which is preliminary data.</text>
</comment>
<dbReference type="PANTHER" id="PTHR47663">
    <property type="entry name" value="XYLANOLYTIC TRANSCRIPTIONAL ACTIVATOR XLNR-RELATED"/>
    <property type="match status" value="1"/>
</dbReference>
<dbReference type="PANTHER" id="PTHR47663:SF1">
    <property type="entry name" value="XYLANOLYTIC TRANSCRIPTIONAL ACTIVATOR XLNR-RELATED"/>
    <property type="match status" value="1"/>
</dbReference>
<organism evidence="8 9">
    <name type="scientific">Stachybotrys elegans</name>
    <dbReference type="NCBI Taxonomy" id="80388"/>
    <lineage>
        <taxon>Eukaryota</taxon>
        <taxon>Fungi</taxon>
        <taxon>Dikarya</taxon>
        <taxon>Ascomycota</taxon>
        <taxon>Pezizomycotina</taxon>
        <taxon>Sordariomycetes</taxon>
        <taxon>Hypocreomycetidae</taxon>
        <taxon>Hypocreales</taxon>
        <taxon>Stachybotryaceae</taxon>
        <taxon>Stachybotrys</taxon>
    </lineage>
</organism>
<protein>
    <submittedName>
        <fullName evidence="8">Fungal-specific transcription factor domain-containing protein</fullName>
    </submittedName>
</protein>
<evidence type="ECO:0000256" key="4">
    <source>
        <dbReference type="ARBA" id="ARBA00023163"/>
    </source>
</evidence>
<feature type="compositionally biased region" description="Basic and acidic residues" evidence="6">
    <location>
        <begin position="267"/>
        <end position="286"/>
    </location>
</feature>
<evidence type="ECO:0000313" key="9">
    <source>
        <dbReference type="Proteomes" id="UP000813444"/>
    </source>
</evidence>
<evidence type="ECO:0000256" key="2">
    <source>
        <dbReference type="ARBA" id="ARBA00023015"/>
    </source>
</evidence>
<evidence type="ECO:0000256" key="3">
    <source>
        <dbReference type="ARBA" id="ARBA00023125"/>
    </source>
</evidence>
<evidence type="ECO:0000259" key="7">
    <source>
        <dbReference type="Pfam" id="PF04082"/>
    </source>
</evidence>
<sequence>MPLSINSFGRAAPVLQNRGIESHMMDNYEPFAASQPPMHSYLDPAYSPQNVARFGAPTVKPCINHDGPRYPVLEPVIPYLGDIITIDLACDLIDYYFSLSSRAWMDLMSPYILGFVFRKRAFLHPIKPRQCQPALLASMLWVATQASDAPFIASAPSTRDTVCRRLQELIVDLLKPPTHMNSGEVSPAMGPITDGVFLGGLGVTPPRSTGVKALTGEIDAAGNLDDVATCMLLAMVNCDSKDNSEGLSWWKTAWSLAHTLELHRELGSSRPESSKMEGNAKDEHGLCHSHPSFVTEEVREERRRIGWLMYMVDRHIAFRYDSPLFSRNNEYDDLYQPMDDTAWQNGEFGHGHAARDTDPNMLESLPEGPKEQVKRISGLSFRYTGHSIFGYLLPLMAILGEIIDLDREIHHPSSSIFFCFTDYLNQTTAEISTHLNSYEESLKAFEKQSGARCHEETSDRDLRDANELGVDAKAPLDDDMQTRLTLAYGTHLMSILHILLDTPSSPTFDCAKAISRSIFTTKALATISEVDPHLEHMPSFYSAYLAIGFYPTGEEGDFVG</sequence>
<dbReference type="GO" id="GO:0006351">
    <property type="term" value="P:DNA-templated transcription"/>
    <property type="evidence" value="ECO:0007669"/>
    <property type="project" value="InterPro"/>
</dbReference>
<accession>A0A8K0SDS0</accession>
<keyword evidence="5" id="KW-0539">Nucleus</keyword>
<keyword evidence="4" id="KW-0804">Transcription</keyword>
<keyword evidence="9" id="KW-1185">Reference proteome</keyword>
<reference evidence="8" key="1">
    <citation type="journal article" date="2021" name="Nat. Commun.">
        <title>Genetic determinants of endophytism in the Arabidopsis root mycobiome.</title>
        <authorList>
            <person name="Mesny F."/>
            <person name="Miyauchi S."/>
            <person name="Thiergart T."/>
            <person name="Pickel B."/>
            <person name="Atanasova L."/>
            <person name="Karlsson M."/>
            <person name="Huettel B."/>
            <person name="Barry K.W."/>
            <person name="Haridas S."/>
            <person name="Chen C."/>
            <person name="Bauer D."/>
            <person name="Andreopoulos W."/>
            <person name="Pangilinan J."/>
            <person name="LaButti K."/>
            <person name="Riley R."/>
            <person name="Lipzen A."/>
            <person name="Clum A."/>
            <person name="Drula E."/>
            <person name="Henrissat B."/>
            <person name="Kohler A."/>
            <person name="Grigoriev I.V."/>
            <person name="Martin F.M."/>
            <person name="Hacquard S."/>
        </authorList>
    </citation>
    <scope>NUCLEOTIDE SEQUENCE</scope>
    <source>
        <strain evidence="8">MPI-CAGE-CH-0235</strain>
    </source>
</reference>
<gene>
    <name evidence="8" type="ORF">B0I35DRAFT_446526</name>
</gene>